<evidence type="ECO:0000256" key="2">
    <source>
        <dbReference type="ARBA" id="ARBA00023186"/>
    </source>
</evidence>
<dbReference type="GO" id="GO:0051087">
    <property type="term" value="F:protein-folding chaperone binding"/>
    <property type="evidence" value="ECO:0007669"/>
    <property type="project" value="InterPro"/>
</dbReference>
<dbReference type="GO" id="GO:0000774">
    <property type="term" value="F:adenyl-nucleotide exchange factor activity"/>
    <property type="evidence" value="ECO:0007669"/>
    <property type="project" value="InterPro"/>
</dbReference>
<evidence type="ECO:0000256" key="1">
    <source>
        <dbReference type="ARBA" id="ARBA00009054"/>
    </source>
</evidence>
<dbReference type="OrthoDB" id="9812586at2"/>
<comment type="similarity">
    <text evidence="1 3">Belongs to the GrpE family.</text>
</comment>
<dbReference type="GO" id="GO:0005737">
    <property type="term" value="C:cytoplasm"/>
    <property type="evidence" value="ECO:0007669"/>
    <property type="project" value="UniProtKB-SubCell"/>
</dbReference>
<dbReference type="eggNOG" id="COG0576">
    <property type="taxonomic scope" value="Bacteria"/>
</dbReference>
<protein>
    <recommendedName>
        <fullName evidence="3">Protein GrpE</fullName>
    </recommendedName>
    <alternativeName>
        <fullName evidence="3">HSP-70 cofactor</fullName>
    </alternativeName>
</protein>
<evidence type="ECO:0000256" key="3">
    <source>
        <dbReference type="HAMAP-Rule" id="MF_01151"/>
    </source>
</evidence>
<dbReference type="PANTHER" id="PTHR21237">
    <property type="entry name" value="GRPE PROTEIN"/>
    <property type="match status" value="1"/>
</dbReference>
<keyword evidence="2 3" id="KW-0143">Chaperone</keyword>
<evidence type="ECO:0000313" key="6">
    <source>
        <dbReference type="EMBL" id="AHH45117.1"/>
    </source>
</evidence>
<keyword evidence="4" id="KW-0175">Coiled coil</keyword>
<dbReference type="HOGENOM" id="CLU_097897_0_0_14"/>
<dbReference type="HAMAP" id="MF_01151">
    <property type="entry name" value="GrpE"/>
    <property type="match status" value="1"/>
</dbReference>
<feature type="coiled-coil region" evidence="4">
    <location>
        <begin position="59"/>
        <end position="115"/>
    </location>
</feature>
<dbReference type="SUPFAM" id="SSF51064">
    <property type="entry name" value="Head domain of nucleotide exchange factor GrpE"/>
    <property type="match status" value="1"/>
</dbReference>
<dbReference type="GO" id="GO:0006457">
    <property type="term" value="P:protein folding"/>
    <property type="evidence" value="ECO:0007669"/>
    <property type="project" value="InterPro"/>
</dbReference>
<gene>
    <name evidence="3 6" type="primary">grpE</name>
    <name evidence="6" type="ORF">MYB_00530</name>
</gene>
<dbReference type="PANTHER" id="PTHR21237:SF23">
    <property type="entry name" value="GRPE PROTEIN HOMOLOG, MITOCHONDRIAL"/>
    <property type="match status" value="1"/>
</dbReference>
<dbReference type="GO" id="GO:0051082">
    <property type="term" value="F:unfolded protein binding"/>
    <property type="evidence" value="ECO:0007669"/>
    <property type="project" value="TreeGrafter"/>
</dbReference>
<feature type="region of interest" description="Disordered" evidence="5">
    <location>
        <begin position="1"/>
        <end position="48"/>
    </location>
</feature>
<evidence type="ECO:0000313" key="7">
    <source>
        <dbReference type="Proteomes" id="UP000019229"/>
    </source>
</evidence>
<evidence type="ECO:0000256" key="5">
    <source>
        <dbReference type="SAM" id="MobiDB-lite"/>
    </source>
</evidence>
<dbReference type="Gene3D" id="2.30.22.10">
    <property type="entry name" value="Head domain of nucleotide exchange factor GrpE"/>
    <property type="match status" value="1"/>
</dbReference>
<dbReference type="InterPro" id="IPR000740">
    <property type="entry name" value="GrpE"/>
</dbReference>
<dbReference type="Proteomes" id="UP000019229">
    <property type="component" value="Chromosome"/>
</dbReference>
<organism evidence="6 7">
    <name type="scientific">Mesomycoplasma bovoculi M165/69</name>
    <dbReference type="NCBI Taxonomy" id="743966"/>
    <lineage>
        <taxon>Bacteria</taxon>
        <taxon>Bacillati</taxon>
        <taxon>Mycoplasmatota</taxon>
        <taxon>Mycoplasmoidales</taxon>
        <taxon>Metamycoplasmataceae</taxon>
        <taxon>Mesomycoplasma</taxon>
    </lineage>
</organism>
<dbReference type="AlphaFoldDB" id="W5USK6"/>
<dbReference type="InterPro" id="IPR013805">
    <property type="entry name" value="GrpE_CC"/>
</dbReference>
<proteinExistence type="inferred from homology"/>
<keyword evidence="3 6" id="KW-0346">Stress response</keyword>
<feature type="compositionally biased region" description="Low complexity" evidence="5">
    <location>
        <begin position="22"/>
        <end position="39"/>
    </location>
</feature>
<dbReference type="STRING" id="743966.MYB_00530"/>
<feature type="compositionally biased region" description="Basic and acidic residues" evidence="5">
    <location>
        <begin position="8"/>
        <end position="21"/>
    </location>
</feature>
<reference evidence="6 7" key="1">
    <citation type="journal article" date="2014" name="Genome Announc.">
        <title>Complete Genome Sequence of Mycoplasma bovoculi Strain M165/69T (ATCC 29104).</title>
        <authorList>
            <person name="Calcutt M.J."/>
            <person name="Foecking M.F."/>
        </authorList>
    </citation>
    <scope>NUCLEOTIDE SEQUENCE [LARGE SCALE GENOMIC DNA]</scope>
    <source>
        <strain evidence="6">M165/69</strain>
    </source>
</reference>
<comment type="function">
    <text evidence="3">Participates actively in the response to hyperosmotic and heat shock by preventing the aggregation of stress-denatured proteins, in association with DnaK and GrpE. It is the nucleotide exchange factor for DnaK and may function as a thermosensor. Unfolded proteins bind initially to DnaJ; upon interaction with the DnaJ-bound protein, DnaK hydrolyzes its bound ATP, resulting in the formation of a stable complex. GrpE releases ADP from DnaK; ATP binding to DnaK triggers the release of the substrate protein, thus completing the reaction cycle. Several rounds of ATP-dependent interactions between DnaJ, DnaK and GrpE are required for fully efficient folding.</text>
</comment>
<comment type="subcellular location">
    <subcellularLocation>
        <location evidence="3">Cytoplasm</location>
    </subcellularLocation>
</comment>
<sequence length="234" mass="27056">MILYETVKNTKVEEQEEKIVNEESNNSSSSQENKSTQNQDADKQEQPKKLNKKLINKINNDLITKNLNLEIEISKLREKLKTYENDFKTQIHSFEEKGNQKVKELKEELHKKFEEEAKILKLYGAQSFFEDFLSPFLNLKTAIDFGSNSNDPNVSNYVKGFSMLFAQLETIMENFGVTKIEPKVGDVYDSNTQQIYQLEVGEKDIILKIQSIGFKLHERVIKPALVIVGKNDDK</sequence>
<dbReference type="PATRIC" id="fig|743966.3.peg.104"/>
<dbReference type="EMBL" id="CP007154">
    <property type="protein sequence ID" value="AHH45117.1"/>
    <property type="molecule type" value="Genomic_DNA"/>
</dbReference>
<comment type="subunit">
    <text evidence="3">Homodimer.</text>
</comment>
<dbReference type="Pfam" id="PF01025">
    <property type="entry name" value="GrpE"/>
    <property type="match status" value="1"/>
</dbReference>
<accession>W5USK6</accession>
<name>W5USK6_9BACT</name>
<dbReference type="GO" id="GO:0042803">
    <property type="term" value="F:protein homodimerization activity"/>
    <property type="evidence" value="ECO:0007669"/>
    <property type="project" value="InterPro"/>
</dbReference>
<keyword evidence="3" id="KW-0963">Cytoplasm</keyword>
<dbReference type="KEGG" id="mbc:MYB_00530"/>
<evidence type="ECO:0000256" key="4">
    <source>
        <dbReference type="SAM" id="Coils"/>
    </source>
</evidence>
<dbReference type="RefSeq" id="WP_025279588.1">
    <property type="nucleotide sequence ID" value="NZ_CP007154.1"/>
</dbReference>
<dbReference type="InterPro" id="IPR009012">
    <property type="entry name" value="GrpE_head"/>
</dbReference>
<keyword evidence="7" id="KW-1185">Reference proteome</keyword>
<dbReference type="SUPFAM" id="SSF58014">
    <property type="entry name" value="Coiled-coil domain of nucleotide exchange factor GrpE"/>
    <property type="match status" value="1"/>
</dbReference>